<dbReference type="InterPro" id="IPR019787">
    <property type="entry name" value="Znf_PHD-finger"/>
</dbReference>
<organism evidence="6 7">
    <name type="scientific">Mytilus edulis</name>
    <name type="common">Blue mussel</name>
    <dbReference type="NCBI Taxonomy" id="6550"/>
    <lineage>
        <taxon>Eukaryota</taxon>
        <taxon>Metazoa</taxon>
        <taxon>Spiralia</taxon>
        <taxon>Lophotrochozoa</taxon>
        <taxon>Mollusca</taxon>
        <taxon>Bivalvia</taxon>
        <taxon>Autobranchia</taxon>
        <taxon>Pteriomorphia</taxon>
        <taxon>Mytilida</taxon>
        <taxon>Mytiloidea</taxon>
        <taxon>Mytilidae</taxon>
        <taxon>Mytilinae</taxon>
        <taxon>Mytilus</taxon>
    </lineage>
</organism>
<dbReference type="PROSITE" id="PS01359">
    <property type="entry name" value="ZF_PHD_1"/>
    <property type="match status" value="1"/>
</dbReference>
<evidence type="ECO:0000256" key="3">
    <source>
        <dbReference type="ARBA" id="ARBA00022833"/>
    </source>
</evidence>
<evidence type="ECO:0000256" key="1">
    <source>
        <dbReference type="ARBA" id="ARBA00022723"/>
    </source>
</evidence>
<evidence type="ECO:0000313" key="6">
    <source>
        <dbReference type="EMBL" id="CAG2232979.1"/>
    </source>
</evidence>
<dbReference type="InterPro" id="IPR036691">
    <property type="entry name" value="Endo/exonu/phosph_ase_sf"/>
</dbReference>
<accession>A0A8S3TNV3</accession>
<dbReference type="Pfam" id="PF14529">
    <property type="entry name" value="Exo_endo_phos_2"/>
    <property type="match status" value="1"/>
</dbReference>
<dbReference type="Gene3D" id="3.30.40.10">
    <property type="entry name" value="Zinc/RING finger domain, C3HC4 (zinc finger)"/>
    <property type="match status" value="1"/>
</dbReference>
<dbReference type="PANTHER" id="PTHR33395:SF22">
    <property type="entry name" value="REVERSE TRANSCRIPTASE DOMAIN-CONTAINING PROTEIN"/>
    <property type="match status" value="1"/>
</dbReference>
<dbReference type="PANTHER" id="PTHR33395">
    <property type="entry name" value="TRANSCRIPTASE, PUTATIVE-RELATED-RELATED"/>
    <property type="match status" value="1"/>
</dbReference>
<dbReference type="EMBL" id="CAJPWZ010002196">
    <property type="protein sequence ID" value="CAG2232979.1"/>
    <property type="molecule type" value="Genomic_DNA"/>
</dbReference>
<dbReference type="CDD" id="cd15489">
    <property type="entry name" value="PHD_SF"/>
    <property type="match status" value="1"/>
</dbReference>
<dbReference type="InterPro" id="IPR013083">
    <property type="entry name" value="Znf_RING/FYVE/PHD"/>
</dbReference>
<keyword evidence="2 4" id="KW-0863">Zinc-finger</keyword>
<dbReference type="Pfam" id="PF00628">
    <property type="entry name" value="PHD"/>
    <property type="match status" value="1"/>
</dbReference>
<protein>
    <recommendedName>
        <fullName evidence="5">PHD-type domain-containing protein</fullName>
    </recommendedName>
</protein>
<dbReference type="InterPro" id="IPR019786">
    <property type="entry name" value="Zinc_finger_PHD-type_CS"/>
</dbReference>
<dbReference type="AlphaFoldDB" id="A0A8S3TNV3"/>
<comment type="caution">
    <text evidence="6">The sequence shown here is derived from an EMBL/GenBank/DDBJ whole genome shotgun (WGS) entry which is preliminary data.</text>
</comment>
<gene>
    <name evidence="6" type="ORF">MEDL_45666</name>
</gene>
<sequence length="809" mass="93182">MTSKINIISIIALYKILTIVLHAENTYLHKNFNETSKYSKDVTLVERSIFQDTSTWLHHTPILKWSIAKETNKVHFRNNNMYINIFYTRYNTQIQRFLIQLILMSGDVHPHPGPIKYPCSVCERPVAKNQHALQCDSCDQWVHIKCDGITKQEYKQFQEIKHLIFECPKCNLFTFTDSFFNASGESIDLSNSFQALSDLSDKPNNSMDSTIDSVTTNQSQHKRGLRIMSVNCRSLISSTKHLDLQNLIETHNPDIILGCESHLDPQIASSEVFPINYSNPYRKDRKLGEGGVFIAAKSDLITTEINIKTDCEIVWATLTVQGSFPIYIGSYYRRPSSKTDMIEELEKSIEQITSKVKNNMPHIILGGDFNLPDINWDNTTVNTNPQYGQEINSKLVEIVTENDFIQMVKEPTRGKNILDLILTNNPGLIERTQTQPGMSDHEIVITDINIKAKTYRKKPRNVYIYKKADMNSLQNDIDQAFTDHLKNKDKLTNSVEDNWIFFKDTILNSVNKHVPQKTISGKQDVPWMNHTIKRLIRKRQRRYNTAKNYDTSENWKKYRKARDIVKQTMTEAHDKYIRGILNEDSTNEEQKKPTMGKKFWQYIKSRKKDTVNISTLKNSSGTEVIDSKGKAAILNEQYDSVFTDEDMNTMPSLGNSNIEDIEILRDIRKIPVRLKISTGNYILQTHKASFSKNNFISPTCKLCGKADETVEHFILLCEKLEETRIPLLSKILDNGSLILAKVATSFPIDLIQLIINPFCYVDINANRAVFEETSNILEPLCRQLLYNMHNKRYALLANIDKQGSRKSNF</sequence>
<keyword evidence="1" id="KW-0479">Metal-binding</keyword>
<dbReference type="SUPFAM" id="SSF56219">
    <property type="entry name" value="DNase I-like"/>
    <property type="match status" value="1"/>
</dbReference>
<keyword evidence="7" id="KW-1185">Reference proteome</keyword>
<dbReference type="Proteomes" id="UP000683360">
    <property type="component" value="Unassembled WGS sequence"/>
</dbReference>
<name>A0A8S3TNV3_MYTED</name>
<evidence type="ECO:0000256" key="4">
    <source>
        <dbReference type="PROSITE-ProRule" id="PRU00146"/>
    </source>
</evidence>
<proteinExistence type="predicted"/>
<keyword evidence="3" id="KW-0862">Zinc</keyword>
<evidence type="ECO:0000259" key="5">
    <source>
        <dbReference type="PROSITE" id="PS50016"/>
    </source>
</evidence>
<dbReference type="InterPro" id="IPR005135">
    <property type="entry name" value="Endo/exonuclease/phosphatase"/>
</dbReference>
<feature type="domain" description="PHD-type" evidence="5">
    <location>
        <begin position="116"/>
        <end position="173"/>
    </location>
</feature>
<dbReference type="GO" id="GO:0003824">
    <property type="term" value="F:catalytic activity"/>
    <property type="evidence" value="ECO:0007669"/>
    <property type="project" value="InterPro"/>
</dbReference>
<dbReference type="SMART" id="SM00249">
    <property type="entry name" value="PHD"/>
    <property type="match status" value="1"/>
</dbReference>
<evidence type="ECO:0000313" key="7">
    <source>
        <dbReference type="Proteomes" id="UP000683360"/>
    </source>
</evidence>
<dbReference type="InterPro" id="IPR001965">
    <property type="entry name" value="Znf_PHD"/>
</dbReference>
<dbReference type="OrthoDB" id="6143588at2759"/>
<dbReference type="Gene3D" id="3.60.10.10">
    <property type="entry name" value="Endonuclease/exonuclease/phosphatase"/>
    <property type="match status" value="1"/>
</dbReference>
<dbReference type="SUPFAM" id="SSF57903">
    <property type="entry name" value="FYVE/PHD zinc finger"/>
    <property type="match status" value="1"/>
</dbReference>
<evidence type="ECO:0000256" key="2">
    <source>
        <dbReference type="ARBA" id="ARBA00022771"/>
    </source>
</evidence>
<reference evidence="6" key="1">
    <citation type="submission" date="2021-03" db="EMBL/GenBank/DDBJ databases">
        <authorList>
            <person name="Bekaert M."/>
        </authorList>
    </citation>
    <scope>NUCLEOTIDE SEQUENCE</scope>
</reference>
<dbReference type="PROSITE" id="PS50016">
    <property type="entry name" value="ZF_PHD_2"/>
    <property type="match status" value="1"/>
</dbReference>
<dbReference type="GO" id="GO:0008270">
    <property type="term" value="F:zinc ion binding"/>
    <property type="evidence" value="ECO:0007669"/>
    <property type="project" value="UniProtKB-KW"/>
</dbReference>
<dbReference type="InterPro" id="IPR011011">
    <property type="entry name" value="Znf_FYVE_PHD"/>
</dbReference>